<feature type="binding site" evidence="10">
    <location>
        <position position="39"/>
    </location>
    <ligand>
        <name>ATP</name>
        <dbReference type="ChEBI" id="CHEBI:30616"/>
    </ligand>
</feature>
<dbReference type="InterPro" id="IPR017441">
    <property type="entry name" value="Protein_kinase_ATP_BS"/>
</dbReference>
<keyword evidence="13" id="KW-1185">Reference proteome</keyword>
<dbReference type="GO" id="GO:0030447">
    <property type="term" value="P:filamentous growth"/>
    <property type="evidence" value="ECO:0007669"/>
    <property type="project" value="UniProtKB-ARBA"/>
</dbReference>
<comment type="catalytic activity">
    <reaction evidence="9">
        <text>L-seryl-[protein] + ATP = O-phospho-L-seryl-[protein] + ADP + H(+)</text>
        <dbReference type="Rhea" id="RHEA:17989"/>
        <dbReference type="Rhea" id="RHEA-COMP:9863"/>
        <dbReference type="Rhea" id="RHEA-COMP:11604"/>
        <dbReference type="ChEBI" id="CHEBI:15378"/>
        <dbReference type="ChEBI" id="CHEBI:29999"/>
        <dbReference type="ChEBI" id="CHEBI:30616"/>
        <dbReference type="ChEBI" id="CHEBI:83421"/>
        <dbReference type="ChEBI" id="CHEBI:456216"/>
        <dbReference type="EC" id="2.7.11.1"/>
    </reaction>
</comment>
<organism evidence="12 13">
    <name type="scientific">Australozyma saopauloensis</name>
    <dbReference type="NCBI Taxonomy" id="291208"/>
    <lineage>
        <taxon>Eukaryota</taxon>
        <taxon>Fungi</taxon>
        <taxon>Dikarya</taxon>
        <taxon>Ascomycota</taxon>
        <taxon>Saccharomycotina</taxon>
        <taxon>Pichiomycetes</taxon>
        <taxon>Metschnikowiaceae</taxon>
        <taxon>Australozyma</taxon>
    </lineage>
</organism>
<keyword evidence="3" id="KW-0723">Serine/threonine-protein kinase</keyword>
<dbReference type="GO" id="GO:0005737">
    <property type="term" value="C:cytoplasm"/>
    <property type="evidence" value="ECO:0007669"/>
    <property type="project" value="TreeGrafter"/>
</dbReference>
<name>A0AAX4HGY8_9ASCO</name>
<dbReference type="GO" id="GO:0005524">
    <property type="term" value="F:ATP binding"/>
    <property type="evidence" value="ECO:0007669"/>
    <property type="project" value="UniProtKB-UniRule"/>
</dbReference>
<dbReference type="PANTHER" id="PTHR48012:SF10">
    <property type="entry name" value="FI20177P1"/>
    <property type="match status" value="1"/>
</dbReference>
<evidence type="ECO:0000256" key="8">
    <source>
        <dbReference type="ARBA" id="ARBA00047899"/>
    </source>
</evidence>
<keyword evidence="7 10" id="KW-0067">ATP-binding</keyword>
<keyword evidence="5 10" id="KW-0547">Nucleotide-binding</keyword>
<evidence type="ECO:0000259" key="11">
    <source>
        <dbReference type="PROSITE" id="PS50011"/>
    </source>
</evidence>
<sequence length="494" mass="55572">MSRITSPAQLQICEEVGRGGFGVVYRALVVESGKEVAVKEIDLDHELADIYEVSREIQILSECRLPNITAYLGCVVNGSKLWVVMEFVDGGLLYDLLHEGPITDERLIADIAKQILLALDYLHNQGKIHRDLKSQNILLTLDGRVKLTDFGVSTQLFSSYSRRNTTVGTPYWMAPEIIVNSSGGHNLQADIWSLGCCVFEMCTGKPPLQDRYSPMQALRIISGFEKDSDFWNAVDSESLAVFLPSLRDFLNQCMTVDPAKRPTAKFLLNHEFIKSQEGSGVHSLLQKFIAARTGQHIKTDLSKFHKTRPLADDHRNTKTIQFDFSTIKEDNRDLSVLTPPSLRQPLDRLDSPSYPYTPKGYSAQKLQLMKSEYQKILDKSLFKLDQRTKLLPYQHSQLASLNDQMLNLFVPVQSLDNAQTKLLVGQHIKNILKELSKKQAELNGSHLSRSFLPSSLAANSNDKKVSRSSSGNLPMDEVERSLLSSWIESSSRRS</sequence>
<dbReference type="PROSITE" id="PS00107">
    <property type="entry name" value="PROTEIN_KINASE_ATP"/>
    <property type="match status" value="1"/>
</dbReference>
<comment type="catalytic activity">
    <reaction evidence="8">
        <text>L-threonyl-[protein] + ATP = O-phospho-L-threonyl-[protein] + ADP + H(+)</text>
        <dbReference type="Rhea" id="RHEA:46608"/>
        <dbReference type="Rhea" id="RHEA-COMP:11060"/>
        <dbReference type="Rhea" id="RHEA-COMP:11605"/>
        <dbReference type="ChEBI" id="CHEBI:15378"/>
        <dbReference type="ChEBI" id="CHEBI:30013"/>
        <dbReference type="ChEBI" id="CHEBI:30616"/>
        <dbReference type="ChEBI" id="CHEBI:61977"/>
        <dbReference type="ChEBI" id="CHEBI:456216"/>
        <dbReference type="EC" id="2.7.11.1"/>
    </reaction>
</comment>
<dbReference type="KEGG" id="asau:88176075"/>
<evidence type="ECO:0000313" key="12">
    <source>
        <dbReference type="EMBL" id="WPK27619.1"/>
    </source>
</evidence>
<evidence type="ECO:0000256" key="7">
    <source>
        <dbReference type="ARBA" id="ARBA00022840"/>
    </source>
</evidence>
<evidence type="ECO:0000313" key="13">
    <source>
        <dbReference type="Proteomes" id="UP001338582"/>
    </source>
</evidence>
<reference evidence="12 13" key="1">
    <citation type="submission" date="2023-10" db="EMBL/GenBank/DDBJ databases">
        <title>Draft Genome Sequence of Candida saopaulonensis from a very Premature Infant with Sepsis.</title>
        <authorList>
            <person name="Ning Y."/>
            <person name="Dai R."/>
            <person name="Xiao M."/>
            <person name="Xu Y."/>
            <person name="Yan Q."/>
            <person name="Zhang L."/>
        </authorList>
    </citation>
    <scope>NUCLEOTIDE SEQUENCE [LARGE SCALE GENOMIC DNA]</scope>
    <source>
        <strain evidence="12 13">19XY460</strain>
    </source>
</reference>
<dbReference type="Proteomes" id="UP001338582">
    <property type="component" value="Chromosome 7"/>
</dbReference>
<proteinExistence type="inferred from homology"/>
<dbReference type="InterPro" id="IPR000719">
    <property type="entry name" value="Prot_kinase_dom"/>
</dbReference>
<dbReference type="InterPro" id="IPR050629">
    <property type="entry name" value="STE20/SPS1-PAK"/>
</dbReference>
<evidence type="ECO:0000256" key="4">
    <source>
        <dbReference type="ARBA" id="ARBA00022679"/>
    </source>
</evidence>
<dbReference type="GeneID" id="88176075"/>
<dbReference type="EMBL" id="CP138900">
    <property type="protein sequence ID" value="WPK27619.1"/>
    <property type="molecule type" value="Genomic_DNA"/>
</dbReference>
<gene>
    <name evidence="12" type="ORF">PUMCH_005015</name>
</gene>
<evidence type="ECO:0000256" key="5">
    <source>
        <dbReference type="ARBA" id="ARBA00022741"/>
    </source>
</evidence>
<dbReference type="Pfam" id="PF00069">
    <property type="entry name" value="Pkinase"/>
    <property type="match status" value="1"/>
</dbReference>
<evidence type="ECO:0000256" key="2">
    <source>
        <dbReference type="ARBA" id="ARBA00012513"/>
    </source>
</evidence>
<evidence type="ECO:0000256" key="1">
    <source>
        <dbReference type="ARBA" id="ARBA00008874"/>
    </source>
</evidence>
<evidence type="ECO:0000256" key="6">
    <source>
        <dbReference type="ARBA" id="ARBA00022777"/>
    </source>
</evidence>
<dbReference type="RefSeq" id="XP_062879997.1">
    <property type="nucleotide sequence ID" value="XM_063023927.1"/>
</dbReference>
<dbReference type="SMART" id="SM00220">
    <property type="entry name" value="S_TKc"/>
    <property type="match status" value="1"/>
</dbReference>
<dbReference type="EC" id="2.7.11.1" evidence="2"/>
<dbReference type="PANTHER" id="PTHR48012">
    <property type="entry name" value="STERILE20-LIKE KINASE, ISOFORM B-RELATED"/>
    <property type="match status" value="1"/>
</dbReference>
<dbReference type="AlphaFoldDB" id="A0AAX4HGY8"/>
<keyword evidence="4" id="KW-0808">Transferase</keyword>
<dbReference type="GO" id="GO:0004674">
    <property type="term" value="F:protein serine/threonine kinase activity"/>
    <property type="evidence" value="ECO:0007669"/>
    <property type="project" value="UniProtKB-KW"/>
</dbReference>
<evidence type="ECO:0000256" key="9">
    <source>
        <dbReference type="ARBA" id="ARBA00048679"/>
    </source>
</evidence>
<feature type="domain" description="Protein kinase" evidence="11">
    <location>
        <begin position="10"/>
        <end position="273"/>
    </location>
</feature>
<dbReference type="Gene3D" id="1.10.510.10">
    <property type="entry name" value="Transferase(Phosphotransferase) domain 1"/>
    <property type="match status" value="1"/>
</dbReference>
<dbReference type="InterPro" id="IPR011009">
    <property type="entry name" value="Kinase-like_dom_sf"/>
</dbReference>
<comment type="similarity">
    <text evidence="1">Belongs to the protein kinase superfamily. STE Ser/Thr protein kinase family. STE20 subfamily.</text>
</comment>
<keyword evidence="6" id="KW-0418">Kinase</keyword>
<evidence type="ECO:0000256" key="3">
    <source>
        <dbReference type="ARBA" id="ARBA00022527"/>
    </source>
</evidence>
<protein>
    <recommendedName>
        <fullName evidence="2">non-specific serine/threonine protein kinase</fullName>
        <ecNumber evidence="2">2.7.11.1</ecNumber>
    </recommendedName>
</protein>
<dbReference type="PROSITE" id="PS50011">
    <property type="entry name" value="PROTEIN_KINASE_DOM"/>
    <property type="match status" value="1"/>
</dbReference>
<evidence type="ECO:0000256" key="10">
    <source>
        <dbReference type="PROSITE-ProRule" id="PRU10141"/>
    </source>
</evidence>
<dbReference type="SUPFAM" id="SSF56112">
    <property type="entry name" value="Protein kinase-like (PK-like)"/>
    <property type="match status" value="1"/>
</dbReference>
<accession>A0AAX4HGY8</accession>